<dbReference type="Gene3D" id="1.10.10.10">
    <property type="entry name" value="Winged helix-like DNA-binding domain superfamily/Winged helix DNA-binding domain"/>
    <property type="match status" value="1"/>
</dbReference>
<keyword evidence="2" id="KW-1185">Reference proteome</keyword>
<reference evidence="1 2" key="1">
    <citation type="submission" date="2019-10" db="EMBL/GenBank/DDBJ databases">
        <authorList>
            <person name="Blom J."/>
        </authorList>
    </citation>
    <scope>NUCLEOTIDE SEQUENCE [LARGE SCALE GENOMIC DNA]</scope>
    <source>
        <strain evidence="1 2">ES3154-GLU</strain>
    </source>
</reference>
<sequence>MILKLFKNDLYDLLKLLYDSQIKVKQDEYAALSQQEMADILSFSKVKVNKMIKELKENNFIQNYKDKKSKYIITNDGLRVIEIFETGLEGK</sequence>
<dbReference type="EMBL" id="CABWIB010000001">
    <property type="protein sequence ID" value="VWL85895.1"/>
    <property type="molecule type" value="Genomic_DNA"/>
</dbReference>
<evidence type="ECO:0000313" key="2">
    <source>
        <dbReference type="Proteomes" id="UP000419017"/>
    </source>
</evidence>
<name>A0A6I8M8S4_9FUSO</name>
<dbReference type="InterPro" id="IPR036388">
    <property type="entry name" value="WH-like_DNA-bd_sf"/>
</dbReference>
<dbReference type="Proteomes" id="UP000419017">
    <property type="component" value="Unassembled WGS sequence"/>
</dbReference>
<dbReference type="RefSeq" id="WP_156683857.1">
    <property type="nucleotide sequence ID" value="NZ_CABWIB010000001.1"/>
</dbReference>
<dbReference type="AlphaFoldDB" id="A0A6I8M8S4"/>
<protein>
    <submittedName>
        <fullName evidence="1">Uncharacterized protein</fullName>
    </submittedName>
</protein>
<evidence type="ECO:0000313" key="1">
    <source>
        <dbReference type="EMBL" id="VWL85895.1"/>
    </source>
</evidence>
<organism evidence="1 2">
    <name type="scientific">Oceanivirga miroungae</name>
    <dbReference type="NCBI Taxonomy" id="1130046"/>
    <lineage>
        <taxon>Bacteria</taxon>
        <taxon>Fusobacteriati</taxon>
        <taxon>Fusobacteriota</taxon>
        <taxon>Fusobacteriia</taxon>
        <taxon>Fusobacteriales</taxon>
        <taxon>Leptotrichiaceae</taxon>
        <taxon>Oceanivirga</taxon>
    </lineage>
</organism>
<gene>
    <name evidence="1" type="ORF">OMES3154_01181</name>
</gene>
<dbReference type="InterPro" id="IPR036390">
    <property type="entry name" value="WH_DNA-bd_sf"/>
</dbReference>
<accession>A0A6I8M8S4</accession>
<dbReference type="SUPFAM" id="SSF46785">
    <property type="entry name" value="Winged helix' DNA-binding domain"/>
    <property type="match status" value="1"/>
</dbReference>
<proteinExistence type="predicted"/>